<evidence type="ECO:0000256" key="6">
    <source>
        <dbReference type="ARBA" id="ARBA00023136"/>
    </source>
</evidence>
<name>A0A1V9XVX1_9ACAR</name>
<organism evidence="9 10">
    <name type="scientific">Tropilaelaps mercedesae</name>
    <dbReference type="NCBI Taxonomy" id="418985"/>
    <lineage>
        <taxon>Eukaryota</taxon>
        <taxon>Metazoa</taxon>
        <taxon>Ecdysozoa</taxon>
        <taxon>Arthropoda</taxon>
        <taxon>Chelicerata</taxon>
        <taxon>Arachnida</taxon>
        <taxon>Acari</taxon>
        <taxon>Parasitiformes</taxon>
        <taxon>Mesostigmata</taxon>
        <taxon>Gamasina</taxon>
        <taxon>Dermanyssoidea</taxon>
        <taxon>Laelapidae</taxon>
        <taxon>Tropilaelaps</taxon>
    </lineage>
</organism>
<evidence type="ECO:0000256" key="2">
    <source>
        <dbReference type="ARBA" id="ARBA00006528"/>
    </source>
</evidence>
<dbReference type="PANTHER" id="PTHR10361">
    <property type="entry name" value="SODIUM-BILE ACID COTRANSPORTER"/>
    <property type="match status" value="1"/>
</dbReference>
<evidence type="ECO:0000256" key="7">
    <source>
        <dbReference type="SAM" id="Phobius"/>
    </source>
</evidence>
<keyword evidence="3 7" id="KW-0812">Transmembrane</keyword>
<keyword evidence="4" id="KW-0813">Transport</keyword>
<dbReference type="STRING" id="418985.A0A1V9XVX1"/>
<dbReference type="InterPro" id="IPR004710">
    <property type="entry name" value="Bilac:Na_transpt"/>
</dbReference>
<gene>
    <name evidence="9" type="ORF">BIW11_06987</name>
</gene>
<dbReference type="GO" id="GO:0015293">
    <property type="term" value="F:symporter activity"/>
    <property type="evidence" value="ECO:0007669"/>
    <property type="project" value="UniProtKB-KW"/>
</dbReference>
<feature type="transmembrane region" description="Helical" evidence="7">
    <location>
        <begin position="276"/>
        <end position="297"/>
    </location>
</feature>
<dbReference type="InterPro" id="IPR002657">
    <property type="entry name" value="BilAc:Na_symport/Acr3"/>
</dbReference>
<evidence type="ECO:0000313" key="10">
    <source>
        <dbReference type="Proteomes" id="UP000192247"/>
    </source>
</evidence>
<keyword evidence="6 7" id="KW-0472">Membrane</keyword>
<dbReference type="Proteomes" id="UP000192247">
    <property type="component" value="Unassembled WGS sequence"/>
</dbReference>
<evidence type="ECO:0000256" key="8">
    <source>
        <dbReference type="SAM" id="SignalP"/>
    </source>
</evidence>
<dbReference type="Gene3D" id="1.20.1530.20">
    <property type="match status" value="1"/>
</dbReference>
<keyword evidence="8" id="KW-0732">Signal</keyword>
<comment type="caution">
    <text evidence="9">The sequence shown here is derived from an EMBL/GenBank/DDBJ whole genome shotgun (WGS) entry which is preliminary data.</text>
</comment>
<dbReference type="InterPro" id="IPR038770">
    <property type="entry name" value="Na+/solute_symporter_sf"/>
</dbReference>
<dbReference type="GO" id="GO:0016020">
    <property type="term" value="C:membrane"/>
    <property type="evidence" value="ECO:0007669"/>
    <property type="project" value="UniProtKB-SubCell"/>
</dbReference>
<sequence>MCPMVPITLVAAILFVLVEYSSTASTPEIFFNTKKPVELTDGQTLNVSFWTDAALTHGIGTTNGSGSFTCEVTSSSPFTATVDKCQLAYDKSSLNITGNFQAIGDLLGHTDVTVTILKGSKKICATNEVHVIVVQKKTTAQYIFLGSTILLVSLNYVNMGCAIDMNILKETLKKPIGPILGMVTQYGVMPSLSYLTATLLLSESYLQLGLFTFGCSPGGGASNMWTVLLGGNLDLSITMTFISTIASLGMMPLWLFTVGKTFFRFCPKETAFCKKILTPFSISMIIFIIVFGTYANLYMFRLITWDIALAAMLNVWVGFFIGVMAARATGLLWQDAVTVMIETGIQNTGVAIVLLGVSLPKPDGDMAAIIPVTASVITPIPLTIIWLLLKLLRCPQALSNEEKIADKEDIRFLPVNNNSQ</sequence>
<keyword evidence="10" id="KW-1185">Reference proteome</keyword>
<feature type="chain" id="PRO_5013003571" evidence="8">
    <location>
        <begin position="24"/>
        <end position="420"/>
    </location>
</feature>
<feature type="transmembrane region" description="Helical" evidence="7">
    <location>
        <begin position="303"/>
        <end position="325"/>
    </location>
</feature>
<dbReference type="EMBL" id="MNPL01003371">
    <property type="protein sequence ID" value="OQR77582.1"/>
    <property type="molecule type" value="Genomic_DNA"/>
</dbReference>
<evidence type="ECO:0000256" key="5">
    <source>
        <dbReference type="ARBA" id="ARBA00022989"/>
    </source>
</evidence>
<dbReference type="OrthoDB" id="203097at2759"/>
<feature type="transmembrane region" description="Helical" evidence="7">
    <location>
        <begin position="337"/>
        <end position="360"/>
    </location>
</feature>
<reference evidence="9 10" key="1">
    <citation type="journal article" date="2017" name="Gigascience">
        <title>Draft genome of the honey bee ectoparasitic mite, Tropilaelaps mercedesae, is shaped by the parasitic life history.</title>
        <authorList>
            <person name="Dong X."/>
            <person name="Armstrong S.D."/>
            <person name="Xia D."/>
            <person name="Makepeace B.L."/>
            <person name="Darby A.C."/>
            <person name="Kadowaki T."/>
        </authorList>
    </citation>
    <scope>NUCLEOTIDE SEQUENCE [LARGE SCALE GENOMIC DNA]</scope>
    <source>
        <strain evidence="9">Wuxi-XJTLU</strain>
    </source>
</reference>
<feature type="transmembrane region" description="Helical" evidence="7">
    <location>
        <begin position="366"/>
        <end position="389"/>
    </location>
</feature>
<accession>A0A1V9XVX1</accession>
<comment type="similarity">
    <text evidence="2">Belongs to the bile acid:sodium symporter (BASS) (TC 2.A.28) family.</text>
</comment>
<comment type="subcellular location">
    <subcellularLocation>
        <location evidence="1">Membrane</location>
        <topology evidence="1">Multi-pass membrane protein</topology>
    </subcellularLocation>
</comment>
<evidence type="ECO:0000313" key="9">
    <source>
        <dbReference type="EMBL" id="OQR77582.1"/>
    </source>
</evidence>
<dbReference type="InParanoid" id="A0A1V9XVX1"/>
<dbReference type="FunCoup" id="A0A1V9XVX1">
    <property type="interactions" value="81"/>
</dbReference>
<feature type="transmembrane region" description="Helical" evidence="7">
    <location>
        <begin position="140"/>
        <end position="158"/>
    </location>
</feature>
<dbReference type="Pfam" id="PF01758">
    <property type="entry name" value="SBF"/>
    <property type="match status" value="1"/>
</dbReference>
<feature type="transmembrane region" description="Helical" evidence="7">
    <location>
        <begin position="179"/>
        <end position="201"/>
    </location>
</feature>
<proteinExistence type="inferred from homology"/>
<evidence type="ECO:0000256" key="1">
    <source>
        <dbReference type="ARBA" id="ARBA00004141"/>
    </source>
</evidence>
<feature type="signal peptide" evidence="8">
    <location>
        <begin position="1"/>
        <end position="23"/>
    </location>
</feature>
<protein>
    <submittedName>
        <fullName evidence="9">Ileal sodium/bile acid cotransporter-like</fullName>
    </submittedName>
</protein>
<dbReference type="PANTHER" id="PTHR10361:SF28">
    <property type="entry name" value="P3 PROTEIN-RELATED"/>
    <property type="match status" value="1"/>
</dbReference>
<evidence type="ECO:0000256" key="4">
    <source>
        <dbReference type="ARBA" id="ARBA00022847"/>
    </source>
</evidence>
<dbReference type="AlphaFoldDB" id="A0A1V9XVX1"/>
<keyword evidence="4" id="KW-0769">Symport</keyword>
<evidence type="ECO:0000256" key="3">
    <source>
        <dbReference type="ARBA" id="ARBA00022692"/>
    </source>
</evidence>
<keyword evidence="5 7" id="KW-1133">Transmembrane helix</keyword>
<feature type="transmembrane region" description="Helical" evidence="7">
    <location>
        <begin position="235"/>
        <end position="256"/>
    </location>
</feature>